<feature type="transmembrane region" description="Helical" evidence="10">
    <location>
        <begin position="338"/>
        <end position="357"/>
    </location>
</feature>
<dbReference type="EMBL" id="JAUDFV010000027">
    <property type="protein sequence ID" value="KAL2737938.1"/>
    <property type="molecule type" value="Genomic_DNA"/>
</dbReference>
<dbReference type="AlphaFoldDB" id="A0ABD2BYT6"/>
<proteinExistence type="predicted"/>
<keyword evidence="7 10" id="KW-0472">Membrane</keyword>
<dbReference type="Pfam" id="PF02949">
    <property type="entry name" value="7tm_6"/>
    <property type="match status" value="2"/>
</dbReference>
<evidence type="ECO:0000256" key="6">
    <source>
        <dbReference type="ARBA" id="ARBA00022989"/>
    </source>
</evidence>
<reference evidence="11 12" key="1">
    <citation type="journal article" date="2024" name="Ann. Entomol. Soc. Am.">
        <title>Genomic analyses of the southern and eastern yellowjacket wasps (Hymenoptera: Vespidae) reveal evolutionary signatures of social life.</title>
        <authorList>
            <person name="Catto M.A."/>
            <person name="Caine P.B."/>
            <person name="Orr S.E."/>
            <person name="Hunt B.G."/>
            <person name="Goodisman M.A.D."/>
        </authorList>
    </citation>
    <scope>NUCLEOTIDE SEQUENCE [LARGE SCALE GENOMIC DNA]</scope>
    <source>
        <strain evidence="11">233</strain>
        <tissue evidence="11">Head and thorax</tissue>
    </source>
</reference>
<evidence type="ECO:0000313" key="11">
    <source>
        <dbReference type="EMBL" id="KAL2737938.1"/>
    </source>
</evidence>
<gene>
    <name evidence="11" type="ORF">V1478_002024</name>
</gene>
<dbReference type="PANTHER" id="PTHR21137:SF35">
    <property type="entry name" value="ODORANT RECEPTOR 19A-RELATED"/>
    <property type="match status" value="1"/>
</dbReference>
<dbReference type="PANTHER" id="PTHR21137">
    <property type="entry name" value="ODORANT RECEPTOR"/>
    <property type="match status" value="1"/>
</dbReference>
<evidence type="ECO:0000256" key="3">
    <source>
        <dbReference type="ARBA" id="ARBA00022606"/>
    </source>
</evidence>
<evidence type="ECO:0000313" key="12">
    <source>
        <dbReference type="Proteomes" id="UP001607302"/>
    </source>
</evidence>
<keyword evidence="2" id="KW-1003">Cell membrane</keyword>
<dbReference type="GO" id="GO:0007608">
    <property type="term" value="P:sensory perception of smell"/>
    <property type="evidence" value="ECO:0007669"/>
    <property type="project" value="UniProtKB-KW"/>
</dbReference>
<organism evidence="11 12">
    <name type="scientific">Vespula squamosa</name>
    <name type="common">Southern yellow jacket</name>
    <name type="synonym">Wasp</name>
    <dbReference type="NCBI Taxonomy" id="30214"/>
    <lineage>
        <taxon>Eukaryota</taxon>
        <taxon>Metazoa</taxon>
        <taxon>Ecdysozoa</taxon>
        <taxon>Arthropoda</taxon>
        <taxon>Hexapoda</taxon>
        <taxon>Insecta</taxon>
        <taxon>Pterygota</taxon>
        <taxon>Neoptera</taxon>
        <taxon>Endopterygota</taxon>
        <taxon>Hymenoptera</taxon>
        <taxon>Apocrita</taxon>
        <taxon>Aculeata</taxon>
        <taxon>Vespoidea</taxon>
        <taxon>Vespidae</taxon>
        <taxon>Vespinae</taxon>
        <taxon>Vespula</taxon>
    </lineage>
</organism>
<evidence type="ECO:0000256" key="8">
    <source>
        <dbReference type="ARBA" id="ARBA00023170"/>
    </source>
</evidence>
<keyword evidence="12" id="KW-1185">Reference proteome</keyword>
<feature type="transmembrane region" description="Helical" evidence="10">
    <location>
        <begin position="128"/>
        <end position="146"/>
    </location>
</feature>
<evidence type="ECO:0000256" key="4">
    <source>
        <dbReference type="ARBA" id="ARBA00022692"/>
    </source>
</evidence>
<evidence type="ECO:0000256" key="2">
    <source>
        <dbReference type="ARBA" id="ARBA00022475"/>
    </source>
</evidence>
<keyword evidence="8" id="KW-0675">Receptor</keyword>
<evidence type="ECO:0000256" key="9">
    <source>
        <dbReference type="ARBA" id="ARBA00023224"/>
    </source>
</evidence>
<dbReference type="GO" id="GO:0007165">
    <property type="term" value="P:signal transduction"/>
    <property type="evidence" value="ECO:0007669"/>
    <property type="project" value="UniProtKB-KW"/>
</dbReference>
<evidence type="ECO:0000256" key="10">
    <source>
        <dbReference type="SAM" id="Phobius"/>
    </source>
</evidence>
<keyword evidence="6 10" id="KW-1133">Transmembrane helix</keyword>
<accession>A0ABD2BYT6</accession>
<keyword evidence="5" id="KW-0552">Olfaction</keyword>
<evidence type="ECO:0000256" key="1">
    <source>
        <dbReference type="ARBA" id="ARBA00004651"/>
    </source>
</evidence>
<feature type="transmembrane region" description="Helical" evidence="10">
    <location>
        <begin position="304"/>
        <end position="326"/>
    </location>
</feature>
<comment type="subcellular location">
    <subcellularLocation>
        <location evidence="1">Cell membrane</location>
        <topology evidence="1">Multi-pass membrane protein</topology>
    </subcellularLocation>
</comment>
<dbReference type="InterPro" id="IPR004117">
    <property type="entry name" value="7tm6_olfct_rcpt"/>
</dbReference>
<feature type="transmembrane region" description="Helical" evidence="10">
    <location>
        <begin position="398"/>
        <end position="416"/>
    </location>
</feature>
<protein>
    <submittedName>
        <fullName evidence="11">Odorant receptor 9a-like isoform X1</fullName>
    </submittedName>
</protein>
<name>A0ABD2BYT6_VESSQ</name>
<evidence type="ECO:0000256" key="7">
    <source>
        <dbReference type="ARBA" id="ARBA00023136"/>
    </source>
</evidence>
<keyword evidence="4 10" id="KW-0812">Transmembrane</keyword>
<comment type="caution">
    <text evidence="11">The sequence shown here is derived from an EMBL/GenBank/DDBJ whole genome shotgun (WGS) entry which is preliminary data.</text>
</comment>
<keyword evidence="9" id="KW-0807">Transducer</keyword>
<dbReference type="Proteomes" id="UP001607302">
    <property type="component" value="Unassembled WGS sequence"/>
</dbReference>
<feature type="transmembrane region" description="Helical" evidence="10">
    <location>
        <begin position="535"/>
        <end position="555"/>
    </location>
</feature>
<keyword evidence="3" id="KW-0716">Sensory transduction</keyword>
<evidence type="ECO:0000256" key="5">
    <source>
        <dbReference type="ARBA" id="ARBA00022725"/>
    </source>
</evidence>
<dbReference type="GO" id="GO:0005886">
    <property type="term" value="C:plasma membrane"/>
    <property type="evidence" value="ECO:0007669"/>
    <property type="project" value="UniProtKB-SubCell"/>
</dbReference>
<sequence>MERKPSWNEETIYALNLHKTVFGLIGTWPFDVGNLSSKLRWSLIMLIQMSTISSLSLEVYRHCLDLDDTMDAFIMDLSALVTISKLLFTRLNYRHIRSLLSSIIEDLSNLEDSNEREIVMKYTTRGKIVSLSILYLAYASGISFLFKNLPLHYFLSQNIDRNETYNVNVTSYFLSTYCVFKDQSGFWRTAILLLQTIEIFVNQTSHCGNDGFFFVLAMHLCGQFEVLRMNFANLGTKEDFSRKKIGALVRRHCRLIRLADSLEEAFNMILLIQLLMSGLLLCIEGPYKCITWATGTWPLEEEGLFTMVRFGIVFALEFSILVSILMEIRSNCGTFDETLDFFGLFASSMICLSKLILTKLHQEDLRRIVLSVLNDWFISVDGSSTKNIMLKYTNRSKLVYRIQMSLGLVIITTMILDALPASESYLSDNSTSNEEIVKLISLKTMCLFGNMSTSTYWTVFVLQGVQLLNAVLIDCGYDVFFFGIAMHICAQFDALKIFCDELNVEDEENCLEKIREFVERHSYVLDIAHRFGNTLSYILLVILMGNGIHICAAALTKSSTVECRSCLPRVLKDLIRSSMHA</sequence>
<feature type="transmembrane region" description="Helical" evidence="10">
    <location>
        <begin position="265"/>
        <end position="283"/>
    </location>
</feature>